<keyword evidence="2" id="KW-1185">Reference proteome</keyword>
<sequence length="75" mass="8507">MMNDIEPKIKLKKLCKQLLLQLRTVNEGLVNCPRPLKVRLFMWLHSLDKVLTKLEGSGTFVVEGKKVSLSSLKGD</sequence>
<dbReference type="EMBL" id="JAUJYN010000015">
    <property type="protein sequence ID" value="KAK1258556.1"/>
    <property type="molecule type" value="Genomic_DNA"/>
</dbReference>
<reference evidence="1" key="2">
    <citation type="submission" date="2023-06" db="EMBL/GenBank/DDBJ databases">
        <authorList>
            <person name="Ma L."/>
            <person name="Liu K.-W."/>
            <person name="Li Z."/>
            <person name="Hsiao Y.-Y."/>
            <person name="Qi Y."/>
            <person name="Fu T."/>
            <person name="Tang G."/>
            <person name="Zhang D."/>
            <person name="Sun W.-H."/>
            <person name="Liu D.-K."/>
            <person name="Li Y."/>
            <person name="Chen G.-Z."/>
            <person name="Liu X.-D."/>
            <person name="Liao X.-Y."/>
            <person name="Jiang Y.-T."/>
            <person name="Yu X."/>
            <person name="Hao Y."/>
            <person name="Huang J."/>
            <person name="Zhao X.-W."/>
            <person name="Ke S."/>
            <person name="Chen Y.-Y."/>
            <person name="Wu W.-L."/>
            <person name="Hsu J.-L."/>
            <person name="Lin Y.-F."/>
            <person name="Huang M.-D."/>
            <person name="Li C.-Y."/>
            <person name="Huang L."/>
            <person name="Wang Z.-W."/>
            <person name="Zhao X."/>
            <person name="Zhong W.-Y."/>
            <person name="Peng D.-H."/>
            <person name="Ahmad S."/>
            <person name="Lan S."/>
            <person name="Zhang J.-S."/>
            <person name="Tsai W.-C."/>
            <person name="Van De Peer Y."/>
            <person name="Liu Z.-J."/>
        </authorList>
    </citation>
    <scope>NUCLEOTIDE SEQUENCE</scope>
    <source>
        <strain evidence="1">SCP</strain>
        <tissue evidence="1">Leaves</tissue>
    </source>
</reference>
<organism evidence="1 2">
    <name type="scientific">Acorus gramineus</name>
    <name type="common">Dwarf sweet flag</name>
    <dbReference type="NCBI Taxonomy" id="55184"/>
    <lineage>
        <taxon>Eukaryota</taxon>
        <taxon>Viridiplantae</taxon>
        <taxon>Streptophyta</taxon>
        <taxon>Embryophyta</taxon>
        <taxon>Tracheophyta</taxon>
        <taxon>Spermatophyta</taxon>
        <taxon>Magnoliopsida</taxon>
        <taxon>Liliopsida</taxon>
        <taxon>Acoraceae</taxon>
        <taxon>Acorus</taxon>
    </lineage>
</organism>
<evidence type="ECO:0000313" key="2">
    <source>
        <dbReference type="Proteomes" id="UP001179952"/>
    </source>
</evidence>
<dbReference type="AlphaFoldDB" id="A0AAV9A334"/>
<evidence type="ECO:0000313" key="1">
    <source>
        <dbReference type="EMBL" id="KAK1258556.1"/>
    </source>
</evidence>
<accession>A0AAV9A334</accession>
<dbReference type="Proteomes" id="UP001179952">
    <property type="component" value="Unassembled WGS sequence"/>
</dbReference>
<proteinExistence type="predicted"/>
<gene>
    <name evidence="1" type="ORF">QJS04_geneDACA020369</name>
</gene>
<name>A0AAV9A334_ACOGR</name>
<protein>
    <submittedName>
        <fullName evidence="1">Uncharacterized protein</fullName>
    </submittedName>
</protein>
<reference evidence="1" key="1">
    <citation type="journal article" date="2023" name="Nat. Commun.">
        <title>Diploid and tetraploid genomes of Acorus and the evolution of monocots.</title>
        <authorList>
            <person name="Ma L."/>
            <person name="Liu K.W."/>
            <person name="Li Z."/>
            <person name="Hsiao Y.Y."/>
            <person name="Qi Y."/>
            <person name="Fu T."/>
            <person name="Tang G.D."/>
            <person name="Zhang D."/>
            <person name="Sun W.H."/>
            <person name="Liu D.K."/>
            <person name="Li Y."/>
            <person name="Chen G.Z."/>
            <person name="Liu X.D."/>
            <person name="Liao X.Y."/>
            <person name="Jiang Y.T."/>
            <person name="Yu X."/>
            <person name="Hao Y."/>
            <person name="Huang J."/>
            <person name="Zhao X.W."/>
            <person name="Ke S."/>
            <person name="Chen Y.Y."/>
            <person name="Wu W.L."/>
            <person name="Hsu J.L."/>
            <person name="Lin Y.F."/>
            <person name="Huang M.D."/>
            <person name="Li C.Y."/>
            <person name="Huang L."/>
            <person name="Wang Z.W."/>
            <person name="Zhao X."/>
            <person name="Zhong W.Y."/>
            <person name="Peng D.H."/>
            <person name="Ahmad S."/>
            <person name="Lan S."/>
            <person name="Zhang J.S."/>
            <person name="Tsai W.C."/>
            <person name="Van de Peer Y."/>
            <person name="Liu Z.J."/>
        </authorList>
    </citation>
    <scope>NUCLEOTIDE SEQUENCE</scope>
    <source>
        <strain evidence="1">SCP</strain>
    </source>
</reference>
<comment type="caution">
    <text evidence="1">The sequence shown here is derived from an EMBL/GenBank/DDBJ whole genome shotgun (WGS) entry which is preliminary data.</text>
</comment>